<dbReference type="PANTHER" id="PTHR48100:SF1">
    <property type="entry name" value="HISTIDINE PHOSPHATASE FAMILY PROTEIN-RELATED"/>
    <property type="match status" value="1"/>
</dbReference>
<dbReference type="InterPro" id="IPR050275">
    <property type="entry name" value="PGM_Phosphatase"/>
</dbReference>
<dbReference type="Pfam" id="PF00300">
    <property type="entry name" value="His_Phos_1"/>
    <property type="match status" value="1"/>
</dbReference>
<protein>
    <submittedName>
        <fullName evidence="1">Histidine phosphatase family protein</fullName>
    </submittedName>
</protein>
<dbReference type="Gene3D" id="3.40.50.1240">
    <property type="entry name" value="Phosphoglycerate mutase-like"/>
    <property type="match status" value="1"/>
</dbReference>
<dbReference type="SMART" id="SM00855">
    <property type="entry name" value="PGAM"/>
    <property type="match status" value="1"/>
</dbReference>
<dbReference type="InterPro" id="IPR013078">
    <property type="entry name" value="His_Pase_superF_clade-1"/>
</dbReference>
<dbReference type="CDD" id="cd07067">
    <property type="entry name" value="HP_PGM_like"/>
    <property type="match status" value="1"/>
</dbReference>
<dbReference type="EMBL" id="JBHUFV010000068">
    <property type="protein sequence ID" value="MFD1938476.1"/>
    <property type="molecule type" value="Genomic_DNA"/>
</dbReference>
<accession>A0ABW4T9R3</accession>
<reference evidence="2" key="1">
    <citation type="journal article" date="2019" name="Int. J. Syst. Evol. Microbiol.">
        <title>The Global Catalogue of Microorganisms (GCM) 10K type strain sequencing project: providing services to taxonomists for standard genome sequencing and annotation.</title>
        <authorList>
            <consortium name="The Broad Institute Genomics Platform"/>
            <consortium name="The Broad Institute Genome Sequencing Center for Infectious Disease"/>
            <person name="Wu L."/>
            <person name="Ma J."/>
        </authorList>
    </citation>
    <scope>NUCLEOTIDE SEQUENCE [LARGE SCALE GENOMIC DNA]</scope>
    <source>
        <strain evidence="2">ICMP 6774ER</strain>
    </source>
</reference>
<proteinExistence type="predicted"/>
<organism evidence="1 2">
    <name type="scientific">Nonomuraea mangrovi</name>
    <dbReference type="NCBI Taxonomy" id="2316207"/>
    <lineage>
        <taxon>Bacteria</taxon>
        <taxon>Bacillati</taxon>
        <taxon>Actinomycetota</taxon>
        <taxon>Actinomycetes</taxon>
        <taxon>Streptosporangiales</taxon>
        <taxon>Streptosporangiaceae</taxon>
        <taxon>Nonomuraea</taxon>
    </lineage>
</organism>
<dbReference type="InterPro" id="IPR029033">
    <property type="entry name" value="His_PPase_superfam"/>
</dbReference>
<name>A0ABW4T9R3_9ACTN</name>
<sequence>MAIFYVVQHGEKEQHAGDPPLTAAGRAQARRTAGRLRSFEPNAVFSSPLRRARETAGIIASALGLTVGEDARLSERMNWDGRRPLEDFLADWHTAARHRDFVPPDGDSSHQAARRFQAFLDDHAQEPGSIVVCTHGGVTVDLLRTLAGEASLPDGLLEYGVPPCAITTLDGLRVVDIASVRHLR</sequence>
<gene>
    <name evidence="1" type="ORF">ACFSKW_44080</name>
</gene>
<keyword evidence="2" id="KW-1185">Reference proteome</keyword>
<dbReference type="PANTHER" id="PTHR48100">
    <property type="entry name" value="BROAD-SPECIFICITY PHOSPHATASE YOR283W-RELATED"/>
    <property type="match status" value="1"/>
</dbReference>
<evidence type="ECO:0000313" key="1">
    <source>
        <dbReference type="EMBL" id="MFD1938476.1"/>
    </source>
</evidence>
<dbReference type="SUPFAM" id="SSF53254">
    <property type="entry name" value="Phosphoglycerate mutase-like"/>
    <property type="match status" value="1"/>
</dbReference>
<dbReference type="RefSeq" id="WP_379580521.1">
    <property type="nucleotide sequence ID" value="NZ_JBHUFV010000068.1"/>
</dbReference>
<comment type="caution">
    <text evidence="1">The sequence shown here is derived from an EMBL/GenBank/DDBJ whole genome shotgun (WGS) entry which is preliminary data.</text>
</comment>
<evidence type="ECO:0000313" key="2">
    <source>
        <dbReference type="Proteomes" id="UP001597368"/>
    </source>
</evidence>
<dbReference type="Proteomes" id="UP001597368">
    <property type="component" value="Unassembled WGS sequence"/>
</dbReference>